<dbReference type="GO" id="GO:0003735">
    <property type="term" value="F:structural constituent of ribosome"/>
    <property type="evidence" value="ECO:0007669"/>
    <property type="project" value="InterPro"/>
</dbReference>
<keyword evidence="5 7" id="KW-0687">Ribonucleoprotein</keyword>
<dbReference type="Pfam" id="PF01479">
    <property type="entry name" value="S4"/>
    <property type="match status" value="1"/>
</dbReference>
<dbReference type="NCBIfam" id="NF003312">
    <property type="entry name" value="PRK04313.1"/>
    <property type="match status" value="1"/>
</dbReference>
<dbReference type="AlphaFoldDB" id="A0A0H4TK91"/>
<evidence type="ECO:0000256" key="4">
    <source>
        <dbReference type="ARBA" id="ARBA00022980"/>
    </source>
</evidence>
<feature type="domain" description="Small ribosomal subunit protein eS4 central region" evidence="9">
    <location>
        <begin position="91"/>
        <end position="165"/>
    </location>
</feature>
<comment type="similarity">
    <text evidence="1 7">Belongs to the eukaryotic ribosomal protein eS4 family.</text>
</comment>
<dbReference type="InterPro" id="IPR013845">
    <property type="entry name" value="Ribosomal_eS4_central_region"/>
</dbReference>
<dbReference type="InterPro" id="IPR018199">
    <property type="entry name" value="Ribosomal_eS4_N_CS"/>
</dbReference>
<evidence type="ECO:0000256" key="8">
    <source>
        <dbReference type="PROSITE-ProRule" id="PRU00182"/>
    </source>
</evidence>
<evidence type="ECO:0000256" key="3">
    <source>
        <dbReference type="ARBA" id="ARBA00022884"/>
    </source>
</evidence>
<name>A0A0H4TK91_9EURY</name>
<evidence type="ECO:0000256" key="5">
    <source>
        <dbReference type="ARBA" id="ARBA00023274"/>
    </source>
</evidence>
<keyword evidence="3 7" id="KW-0694">RNA-binding</keyword>
<dbReference type="Gene3D" id="2.30.30.30">
    <property type="match status" value="1"/>
</dbReference>
<dbReference type="GO" id="GO:0022627">
    <property type="term" value="C:cytosolic small ribosomal subunit"/>
    <property type="evidence" value="ECO:0007669"/>
    <property type="project" value="TreeGrafter"/>
</dbReference>
<feature type="domain" description="Small ribosomal subunit protein eS4 N-terminal" evidence="11">
    <location>
        <begin position="2"/>
        <end position="34"/>
    </location>
</feature>
<dbReference type="InterPro" id="IPR036986">
    <property type="entry name" value="S4_RNA-bd_sf"/>
</dbReference>
<evidence type="ECO:0000259" key="10">
    <source>
        <dbReference type="Pfam" id="PF01479"/>
    </source>
</evidence>
<dbReference type="PROSITE" id="PS50889">
    <property type="entry name" value="S4"/>
    <property type="match status" value="1"/>
</dbReference>
<dbReference type="InterPro" id="IPR000876">
    <property type="entry name" value="Ribosomal_eS4"/>
</dbReference>
<dbReference type="Pfam" id="PF08071">
    <property type="entry name" value="RS4NT"/>
    <property type="match status" value="1"/>
</dbReference>
<dbReference type="FunFam" id="3.10.290.10:FF:000002">
    <property type="entry name" value="40S ribosomal protein S4"/>
    <property type="match status" value="1"/>
</dbReference>
<evidence type="ECO:0000256" key="2">
    <source>
        <dbReference type="ARBA" id="ARBA00022730"/>
    </source>
</evidence>
<dbReference type="SUPFAM" id="SSF55174">
    <property type="entry name" value="Alpha-L RNA-binding motif"/>
    <property type="match status" value="1"/>
</dbReference>
<dbReference type="InterPro" id="IPR038237">
    <property type="entry name" value="Ribosomal_eS4_central_sf"/>
</dbReference>
<evidence type="ECO:0000259" key="11">
    <source>
        <dbReference type="Pfam" id="PF08071"/>
    </source>
</evidence>
<dbReference type="Pfam" id="PF00900">
    <property type="entry name" value="Ribosomal_S4e"/>
    <property type="match status" value="1"/>
</dbReference>
<dbReference type="InterPro" id="IPR013843">
    <property type="entry name" value="Ribosomal_eS4_N"/>
</dbReference>
<evidence type="ECO:0000313" key="12">
    <source>
        <dbReference type="EMBL" id="AKQ00909.1"/>
    </source>
</evidence>
<dbReference type="GO" id="GO:0006412">
    <property type="term" value="P:translation"/>
    <property type="evidence" value="ECO:0007669"/>
    <property type="project" value="UniProtKB-UniRule"/>
</dbReference>
<keyword evidence="2 8" id="KW-0699">rRNA-binding</keyword>
<dbReference type="HAMAP" id="MF_00485">
    <property type="entry name" value="Ribosomal_eS4"/>
    <property type="match status" value="1"/>
</dbReference>
<dbReference type="Gene3D" id="2.40.50.740">
    <property type="match status" value="1"/>
</dbReference>
<evidence type="ECO:0000256" key="1">
    <source>
        <dbReference type="ARBA" id="ARBA00007500"/>
    </source>
</evidence>
<protein>
    <recommendedName>
        <fullName evidence="6 7">Small ribosomal subunit protein eS4</fullName>
    </recommendedName>
</protein>
<dbReference type="InterPro" id="IPR014722">
    <property type="entry name" value="Rib_uL2_dom2"/>
</dbReference>
<gene>
    <name evidence="7" type="primary">rps4e</name>
</gene>
<organism evidence="12">
    <name type="scientific">uncultured euryarchaeote Rifle_16ft_4_minimus_12392</name>
    <dbReference type="NCBI Taxonomy" id="1665187"/>
    <lineage>
        <taxon>Archaea</taxon>
        <taxon>Methanobacteriati</taxon>
        <taxon>Methanobacteriota</taxon>
        <taxon>environmental samples</taxon>
    </lineage>
</organism>
<dbReference type="CDD" id="cd00165">
    <property type="entry name" value="S4"/>
    <property type="match status" value="1"/>
</dbReference>
<evidence type="ECO:0000259" key="9">
    <source>
        <dbReference type="Pfam" id="PF00900"/>
    </source>
</evidence>
<feature type="domain" description="RNA-binding S4" evidence="10">
    <location>
        <begin position="49"/>
        <end position="86"/>
    </location>
</feature>
<dbReference type="PANTHER" id="PTHR11581">
    <property type="entry name" value="30S/40S RIBOSOMAL PROTEIN S4"/>
    <property type="match status" value="1"/>
</dbReference>
<evidence type="ECO:0000256" key="6">
    <source>
        <dbReference type="ARBA" id="ARBA00035272"/>
    </source>
</evidence>
<dbReference type="InterPro" id="IPR002942">
    <property type="entry name" value="S4_RNA-bd"/>
</dbReference>
<evidence type="ECO:0000256" key="7">
    <source>
        <dbReference type="HAMAP-Rule" id="MF_00485"/>
    </source>
</evidence>
<accession>A0A0H4TK91</accession>
<sequence>MKKHLKRLSAPRTWRIERKTAVWATKPSPGPHPADESVPLGNILRDMLHHCDSAREARAILSSRTVEVDGRIVTNPKSSVGIMDVLAVRATKESYRMVVDRLGRLRLVSIRPEDADWKLCRIEDKTTVGGGKVQLNLHDGRNILLTSNAYATGTTLKIAIPKQKVLTEFPLAAGASALLIGGQHVGEIVHVDRVERTRKPRANVVHFHEGFSTDIDKVFVIGRDTPEIPIPEVAAVEAK</sequence>
<dbReference type="EMBL" id="KT006942">
    <property type="protein sequence ID" value="AKQ00909.1"/>
    <property type="molecule type" value="Genomic_DNA"/>
</dbReference>
<reference evidence="12" key="1">
    <citation type="journal article" date="2015" name="ISME J.">
        <title>Aquifer environment selects for microbial species cohorts in sediment and groundwater.</title>
        <authorList>
            <person name="Hug L.A."/>
            <person name="Thomas B.C."/>
            <person name="Brown C.T."/>
            <person name="Frischkorn K.R."/>
            <person name="Williams K.H."/>
            <person name="Tringe S.G."/>
            <person name="Banfield J.F."/>
        </authorList>
    </citation>
    <scope>NUCLEOTIDE SEQUENCE</scope>
</reference>
<keyword evidence="4 7" id="KW-0689">Ribosomal protein</keyword>
<dbReference type="PIRSF" id="PIRSF002116">
    <property type="entry name" value="Ribosomal_S4"/>
    <property type="match status" value="1"/>
</dbReference>
<dbReference type="GO" id="GO:0019843">
    <property type="term" value="F:rRNA binding"/>
    <property type="evidence" value="ECO:0007669"/>
    <property type="project" value="UniProtKB-KW"/>
</dbReference>
<dbReference type="Gene3D" id="3.10.290.10">
    <property type="entry name" value="RNA-binding S4 domain"/>
    <property type="match status" value="1"/>
</dbReference>
<proteinExistence type="inferred from homology"/>
<dbReference type="PANTHER" id="PTHR11581:SF0">
    <property type="entry name" value="SMALL RIBOSOMAL SUBUNIT PROTEIN ES4"/>
    <property type="match status" value="1"/>
</dbReference>
<dbReference type="PROSITE" id="PS00528">
    <property type="entry name" value="RIBOSOMAL_S4E"/>
    <property type="match status" value="1"/>
</dbReference>